<accession>A0AAU9UVL3</accession>
<name>A0AAU9UVL3_EUPED</name>
<sequence>MSADDTRSLMAHSASSRPHSEGQGSPYSGLPHTIGDPADTKLNRTASIHWSNNDHLDMTPRPACPSGSRRGVGRAGRRRRSSAGSPCATRRRPPLGGSGRLWALRTRNKCGAPSGNLTAL</sequence>
<evidence type="ECO:0000256" key="1">
    <source>
        <dbReference type="SAM" id="MobiDB-lite"/>
    </source>
</evidence>
<keyword evidence="3" id="KW-1185">Reference proteome</keyword>
<dbReference type="EMBL" id="CAKOGL010000026">
    <property type="protein sequence ID" value="CAH2103480.1"/>
    <property type="molecule type" value="Genomic_DNA"/>
</dbReference>
<reference evidence="2" key="1">
    <citation type="submission" date="2022-03" db="EMBL/GenBank/DDBJ databases">
        <authorList>
            <person name="Tunstrom K."/>
        </authorList>
    </citation>
    <scope>NUCLEOTIDE SEQUENCE</scope>
</reference>
<proteinExistence type="predicted"/>
<evidence type="ECO:0000313" key="2">
    <source>
        <dbReference type="EMBL" id="CAH2103480.1"/>
    </source>
</evidence>
<gene>
    <name evidence="2" type="ORF">EEDITHA_LOCUS17987</name>
</gene>
<evidence type="ECO:0000313" key="3">
    <source>
        <dbReference type="Proteomes" id="UP001153954"/>
    </source>
</evidence>
<feature type="region of interest" description="Disordered" evidence="1">
    <location>
        <begin position="1"/>
        <end position="101"/>
    </location>
</feature>
<protein>
    <submittedName>
        <fullName evidence="2">Uncharacterized protein</fullName>
    </submittedName>
</protein>
<dbReference type="AlphaFoldDB" id="A0AAU9UVL3"/>
<comment type="caution">
    <text evidence="2">The sequence shown here is derived from an EMBL/GenBank/DDBJ whole genome shotgun (WGS) entry which is preliminary data.</text>
</comment>
<feature type="compositionally biased region" description="Polar residues" evidence="1">
    <location>
        <begin position="13"/>
        <end position="26"/>
    </location>
</feature>
<dbReference type="Proteomes" id="UP001153954">
    <property type="component" value="Unassembled WGS sequence"/>
</dbReference>
<organism evidence="2 3">
    <name type="scientific">Euphydryas editha</name>
    <name type="common">Edith's checkerspot</name>
    <dbReference type="NCBI Taxonomy" id="104508"/>
    <lineage>
        <taxon>Eukaryota</taxon>
        <taxon>Metazoa</taxon>
        <taxon>Ecdysozoa</taxon>
        <taxon>Arthropoda</taxon>
        <taxon>Hexapoda</taxon>
        <taxon>Insecta</taxon>
        <taxon>Pterygota</taxon>
        <taxon>Neoptera</taxon>
        <taxon>Endopterygota</taxon>
        <taxon>Lepidoptera</taxon>
        <taxon>Glossata</taxon>
        <taxon>Ditrysia</taxon>
        <taxon>Papilionoidea</taxon>
        <taxon>Nymphalidae</taxon>
        <taxon>Nymphalinae</taxon>
        <taxon>Euphydryas</taxon>
    </lineage>
</organism>
<feature type="compositionally biased region" description="Basic residues" evidence="1">
    <location>
        <begin position="71"/>
        <end position="81"/>
    </location>
</feature>